<name>A0A1H5V1U1_9ACTN</name>
<protein>
    <recommendedName>
        <fullName evidence="3">Excreted virulence factor EspC, type VII ESX diderm</fullName>
    </recommendedName>
</protein>
<keyword evidence="2" id="KW-1185">Reference proteome</keyword>
<sequence>MDTRYITPSAIGAVRRGLRDDVLPVITEVRQIFEENRSVDFPGWGPLGEWSVGVLYRSLLDSFLRDTEAALAVLGKWEGEDLRIAERNWRAAEDLAVQRIKP</sequence>
<evidence type="ECO:0000313" key="1">
    <source>
        <dbReference type="EMBL" id="SEF80671.1"/>
    </source>
</evidence>
<organism evidence="1 2">
    <name type="scientific">Nonomuraea solani</name>
    <dbReference type="NCBI Taxonomy" id="1144553"/>
    <lineage>
        <taxon>Bacteria</taxon>
        <taxon>Bacillati</taxon>
        <taxon>Actinomycetota</taxon>
        <taxon>Actinomycetes</taxon>
        <taxon>Streptosporangiales</taxon>
        <taxon>Streptosporangiaceae</taxon>
        <taxon>Nonomuraea</taxon>
    </lineage>
</organism>
<dbReference type="Proteomes" id="UP000236732">
    <property type="component" value="Unassembled WGS sequence"/>
</dbReference>
<proteinExistence type="predicted"/>
<dbReference type="RefSeq" id="WP_146103515.1">
    <property type="nucleotide sequence ID" value="NZ_FNVT01000001.1"/>
</dbReference>
<dbReference type="OrthoDB" id="3536195at2"/>
<gene>
    <name evidence="1" type="ORF">SAMN05444920_101717</name>
</gene>
<accession>A0A1H5V1U1</accession>
<dbReference type="AlphaFoldDB" id="A0A1H5V1U1"/>
<evidence type="ECO:0000313" key="2">
    <source>
        <dbReference type="Proteomes" id="UP000236732"/>
    </source>
</evidence>
<dbReference type="EMBL" id="FNVT01000001">
    <property type="protein sequence ID" value="SEF80671.1"/>
    <property type="molecule type" value="Genomic_DNA"/>
</dbReference>
<evidence type="ECO:0008006" key="3">
    <source>
        <dbReference type="Google" id="ProtNLM"/>
    </source>
</evidence>
<reference evidence="1 2" key="1">
    <citation type="submission" date="2016-10" db="EMBL/GenBank/DDBJ databases">
        <authorList>
            <person name="de Groot N.N."/>
        </authorList>
    </citation>
    <scope>NUCLEOTIDE SEQUENCE [LARGE SCALE GENOMIC DNA]</scope>
    <source>
        <strain evidence="1 2">CGMCC 4.7037</strain>
    </source>
</reference>